<proteinExistence type="inferred from homology"/>
<keyword evidence="6" id="KW-0970">Cilium biogenesis/degradation</keyword>
<dbReference type="GO" id="GO:0005879">
    <property type="term" value="C:axonemal microtubule"/>
    <property type="evidence" value="ECO:0007669"/>
    <property type="project" value="TreeGrafter"/>
</dbReference>
<gene>
    <name evidence="11" type="ORF">pdam_00021175</name>
</gene>
<dbReference type="GO" id="GO:0005814">
    <property type="term" value="C:centriole"/>
    <property type="evidence" value="ECO:0007669"/>
    <property type="project" value="UniProtKB-SubCell"/>
</dbReference>
<dbReference type="EMBL" id="RCHS01001882">
    <property type="protein sequence ID" value="RMX50916.1"/>
    <property type="molecule type" value="Genomic_DNA"/>
</dbReference>
<dbReference type="PANTHER" id="PTHR34031:SF1">
    <property type="entry name" value="CENTROSOMAL PROTEIN OF 162 KDA"/>
    <property type="match status" value="1"/>
</dbReference>
<keyword evidence="7 9" id="KW-0175">Coiled coil</keyword>
<evidence type="ECO:0000256" key="4">
    <source>
        <dbReference type="ARBA" id="ARBA00022490"/>
    </source>
</evidence>
<feature type="coiled-coil region" evidence="9">
    <location>
        <begin position="1214"/>
        <end position="1319"/>
    </location>
</feature>
<feature type="coiled-coil region" evidence="9">
    <location>
        <begin position="900"/>
        <end position="982"/>
    </location>
</feature>
<feature type="compositionally biased region" description="Polar residues" evidence="10">
    <location>
        <begin position="124"/>
        <end position="133"/>
    </location>
</feature>
<evidence type="ECO:0000256" key="6">
    <source>
        <dbReference type="ARBA" id="ARBA00022794"/>
    </source>
</evidence>
<feature type="compositionally biased region" description="Polar residues" evidence="10">
    <location>
        <begin position="353"/>
        <end position="375"/>
    </location>
</feature>
<name>A0A3M6UBH9_POCDA</name>
<feature type="coiled-coil region" evidence="9">
    <location>
        <begin position="1114"/>
        <end position="1176"/>
    </location>
</feature>
<comment type="subcellular location">
    <subcellularLocation>
        <location evidence="1">Cytoplasm</location>
        <location evidence="1">Cytoskeleton</location>
        <location evidence="1">Microtubule organizing center</location>
        <location evidence="1">Centrosome</location>
        <location evidence="1">Centriole</location>
    </subcellularLocation>
</comment>
<keyword evidence="4" id="KW-0963">Cytoplasm</keyword>
<feature type="compositionally biased region" description="Acidic residues" evidence="10">
    <location>
        <begin position="284"/>
        <end position="309"/>
    </location>
</feature>
<feature type="compositionally biased region" description="Basic and acidic residues" evidence="10">
    <location>
        <begin position="707"/>
        <end position="722"/>
    </location>
</feature>
<keyword evidence="12" id="KW-1185">Reference proteome</keyword>
<feature type="region of interest" description="Disordered" evidence="10">
    <location>
        <begin position="30"/>
        <end position="191"/>
    </location>
</feature>
<evidence type="ECO:0000313" key="12">
    <source>
        <dbReference type="Proteomes" id="UP000275408"/>
    </source>
</evidence>
<dbReference type="PANTHER" id="PTHR34031">
    <property type="entry name" value="CENTROSOMAL PROTEIN OF 162 KDA"/>
    <property type="match status" value="1"/>
</dbReference>
<sequence>MSDRWNKLRDQFKTKNIDLDAEFEKFLNESMSDESSLGSPRMKTPDLKAKPRGQMPWWAEEEDDDDRKKTEAVRQSWLKPKTSKLGEGKPELETTNNDTTATVATPEAHPDKSGGTAMSRGSYVDTSALSMSKDSLEEGLAKSMEKKKPSPEEILKRLGSEDFEDTLSHSDEPKTGATTSQSSPVPQSFSAKHASMGLDTMNEVADKERFFQDMEGGSSSVDYNKKLKEISTSESADVQNQFDNEHLQATGAELGDSIFNVTGTSDQRDKAVEEVENDKLGGEDYSDNFEEGEEEEGEVDDEHPDDNDTEQPARPSAPEPAEVAKPSMLSKVSLMESLDSTLETKRPAAALNLLSQQNKPQVGVSSEGSKQSPTSKNERQVSLLRTGPDYEASGSTRDIHELQAALQAAQLTVTGTGSKYSGNFDLPSSEAAKQSTDQPDERQIVIEKNQQGETRSRGFDLQPVVVTDDWVSTKDGGVIPSEEKLSSLNEEGGFGLKPVRAKDDRKAGIESSVESSDEGTRVGTVSGTGEQRGLDLAPALGGYTEEGRGFDLQPVDDAAGFSLQPSPQARGFDLLSAVAASPGVTEGGRGFDLQPEKEGRSFNLQPSSKARGLDFSPAASSSYGNTQDGRGYDLQPADERSGFSLQPVVNLLRTEKEVQEDDDDDDTPPPESLQSIKSIARARKGAGGNSLKKSTETSMSGKKASKFSKEKPGKKTAVVEKSQHKKEKGKASGSYADKSSLFKPSPSSGPSWSPTPTMRSSKPKTKKSFGASKKLLAESPAASKPTNTSPSAKELAASVESFANYLKHIVRPGNEDTEPPPARWSEDEPAKSVSQTSFRRLSDEHRLSCERALQAEVENWQLAWRDEKKRNDKLIADMASREKEWSRREERCRLEYESQIHELKQELFVMQSKFNETEKEADVRKRVAAGGRLEVASEEEMKRLEKEVREQEQLLTGYQQENERLYKELKQIQAKEKASEARMFSENQKLASELAILKEKIERRESGGPGPALPAPGSATLGADKISQLTVEVRSLRRRVSEVQDEADELRRAKQELETRIRGIENERDAAVKQSSQVLGSNTREIAELESRHAAEVERLRTKLKWYAETQALLDRDAITLKKKEEEISELKETVVRLQAQHGQTVAEKKQRGVERANDARRIQDLERQVREMEEIIKRRYPNSLPALIYAAASAPGQAQPLTTESPRKHSPTYAFLENRVKKLEAELEDKDEEASKRIRCVEQKYNALRLEYEDRVKDLEQDLQRANERNEKTVRSNTRTKIFEEELQRAREANDEKVKLLQTEIEVLQDALSKATTAEGGKATRRKRLELEKRETDDVILAIQPLQEKLEKKELELEDLRQTCNRLQREREQMLATEGHLVDRYTSPKPDPLVDDLTLENKRLKEQVSHMSLDMDQQRVRYQASLAESERSTRLAREEAADQLASVQAQHKRELDQLKAGFAAEHGSSKIAELKSQLASQEIVIQRLKVKMTDTTVNAETIAAAKVREESLQQQVAQLQTDLRRAKKMFTPEMNHFDSLETKIVALEQKHSQREVDLQRVIEKTHLTAKIEKEETEARWRQVVRQKNREIEKFRFELDGILEVLSELKRQGVVIPFRNGEGFAP</sequence>
<feature type="coiled-coil region" evidence="9">
    <location>
        <begin position="1344"/>
        <end position="1530"/>
    </location>
</feature>
<dbReference type="GO" id="GO:0060271">
    <property type="term" value="P:cilium assembly"/>
    <property type="evidence" value="ECO:0007669"/>
    <property type="project" value="TreeGrafter"/>
</dbReference>
<keyword evidence="8" id="KW-0206">Cytoskeleton</keyword>
<feature type="region of interest" description="Disordered" evidence="10">
    <location>
        <begin position="472"/>
        <end position="551"/>
    </location>
</feature>
<evidence type="ECO:0000256" key="2">
    <source>
        <dbReference type="ARBA" id="ARBA00009485"/>
    </source>
</evidence>
<feature type="region of interest" description="Disordered" evidence="10">
    <location>
        <begin position="810"/>
        <end position="842"/>
    </location>
</feature>
<dbReference type="OMA" id="ETMHINI"/>
<feature type="region of interest" description="Disordered" evidence="10">
    <location>
        <begin position="416"/>
        <end position="442"/>
    </location>
</feature>
<evidence type="ECO:0000256" key="9">
    <source>
        <dbReference type="SAM" id="Coils"/>
    </source>
</evidence>
<reference evidence="11 12" key="1">
    <citation type="journal article" date="2018" name="Sci. Rep.">
        <title>Comparative analysis of the Pocillopora damicornis genome highlights role of immune system in coral evolution.</title>
        <authorList>
            <person name="Cunning R."/>
            <person name="Bay R.A."/>
            <person name="Gillette P."/>
            <person name="Baker A.C."/>
            <person name="Traylor-Knowles N."/>
        </authorList>
    </citation>
    <scope>NUCLEOTIDE SEQUENCE [LARGE SCALE GENOMIC DNA]</scope>
    <source>
        <strain evidence="11">RSMAS</strain>
        <tissue evidence="11">Whole animal</tissue>
    </source>
</reference>
<keyword evidence="5" id="KW-0493">Microtubule</keyword>
<feature type="coiled-coil region" evidence="9">
    <location>
        <begin position="1026"/>
        <end position="1074"/>
    </location>
</feature>
<evidence type="ECO:0000313" key="11">
    <source>
        <dbReference type="EMBL" id="RMX50916.1"/>
    </source>
</evidence>
<feature type="region of interest" description="Disordered" evidence="10">
    <location>
        <begin position="258"/>
        <end position="332"/>
    </location>
</feature>
<evidence type="ECO:0000256" key="1">
    <source>
        <dbReference type="ARBA" id="ARBA00004114"/>
    </source>
</evidence>
<comment type="caution">
    <text evidence="11">The sequence shown here is derived from an EMBL/GenBank/DDBJ whole genome shotgun (WGS) entry which is preliminary data.</text>
</comment>
<feature type="compositionally biased region" description="Basic and acidic residues" evidence="10">
    <location>
        <begin position="266"/>
        <end position="282"/>
    </location>
</feature>
<evidence type="ECO:0000256" key="3">
    <source>
        <dbReference type="ARBA" id="ARBA00021406"/>
    </source>
</evidence>
<evidence type="ECO:0000256" key="5">
    <source>
        <dbReference type="ARBA" id="ARBA00022701"/>
    </source>
</evidence>
<organism evidence="11 12">
    <name type="scientific">Pocillopora damicornis</name>
    <name type="common">Cauliflower coral</name>
    <name type="synonym">Millepora damicornis</name>
    <dbReference type="NCBI Taxonomy" id="46731"/>
    <lineage>
        <taxon>Eukaryota</taxon>
        <taxon>Metazoa</taxon>
        <taxon>Cnidaria</taxon>
        <taxon>Anthozoa</taxon>
        <taxon>Hexacorallia</taxon>
        <taxon>Scleractinia</taxon>
        <taxon>Astrocoeniina</taxon>
        <taxon>Pocilloporidae</taxon>
        <taxon>Pocillopora</taxon>
    </lineage>
</organism>
<feature type="compositionally biased region" description="Low complexity" evidence="10">
    <location>
        <begin position="94"/>
        <end position="105"/>
    </location>
</feature>
<feature type="compositionally biased region" description="Acidic residues" evidence="10">
    <location>
        <begin position="658"/>
        <end position="668"/>
    </location>
</feature>
<feature type="compositionally biased region" description="Polar residues" evidence="10">
    <location>
        <begin position="176"/>
        <end position="190"/>
    </location>
</feature>
<feature type="compositionally biased region" description="Polar residues" evidence="10">
    <location>
        <begin position="618"/>
        <end position="628"/>
    </location>
</feature>
<dbReference type="Proteomes" id="UP000275408">
    <property type="component" value="Unassembled WGS sequence"/>
</dbReference>
<comment type="similarity">
    <text evidence="2">Belongs to the CEP162 family.</text>
</comment>
<evidence type="ECO:0000256" key="7">
    <source>
        <dbReference type="ARBA" id="ARBA00023054"/>
    </source>
</evidence>
<feature type="region of interest" description="Disordered" evidence="10">
    <location>
        <begin position="349"/>
        <end position="397"/>
    </location>
</feature>
<accession>A0A3M6UBH9</accession>
<evidence type="ECO:0000256" key="10">
    <source>
        <dbReference type="SAM" id="MobiDB-lite"/>
    </source>
</evidence>
<feature type="compositionally biased region" description="Low complexity" evidence="10">
    <location>
        <begin position="744"/>
        <end position="756"/>
    </location>
</feature>
<feature type="compositionally biased region" description="Basic and acidic residues" evidence="10">
    <location>
        <begin position="134"/>
        <end position="174"/>
    </location>
</feature>
<dbReference type="OrthoDB" id="2157184at2759"/>
<evidence type="ECO:0000256" key="8">
    <source>
        <dbReference type="ARBA" id="ARBA00023212"/>
    </source>
</evidence>
<feature type="region of interest" description="Disordered" evidence="10">
    <location>
        <begin position="583"/>
        <end position="795"/>
    </location>
</feature>
<dbReference type="InterPro" id="IPR038774">
    <property type="entry name" value="CEP162-like"/>
</dbReference>
<protein>
    <recommendedName>
        <fullName evidence="3">Centrosomal protein of 162 kDa</fullName>
    </recommendedName>
</protein>